<evidence type="ECO:0000313" key="2">
    <source>
        <dbReference type="Proteomes" id="UP000198836"/>
    </source>
</evidence>
<dbReference type="STRING" id="332999.SAMN04488511_11689"/>
<dbReference type="OrthoDB" id="758637at2"/>
<sequence>MEEYKVKSDNRILNAFEIYKNTVFTTDTDLSFWKSFLQTSINNYKANNPTQVGLYEAGFYVYEYSSKHEDGHLKGHKISRLIKTDNLEIDKNDFISWISNLATLKIYNALENFILQAIHIRYFMENKHAVGSKKATDKLNIDIKTYLLNHNLKVDTKNNRHIIQFLRSKSSNVTSFLERKMNIDLATKWGDFFELISILRNVIAHQGTIVSSDTQNEIKSRAKDIFQRHFSLNKDEFGLKRLQPNNEQYASFINYFNSFSLHVVQCIFDEDDLKFLGMN</sequence>
<name>A0A1I0TY50_9SPHI</name>
<dbReference type="RefSeq" id="WP_090986409.1">
    <property type="nucleotide sequence ID" value="NZ_FOJM01000016.1"/>
</dbReference>
<dbReference type="AlphaFoldDB" id="A0A1I0TY50"/>
<proteinExistence type="predicted"/>
<keyword evidence="2" id="KW-1185">Reference proteome</keyword>
<gene>
    <name evidence="1" type="ORF">SAMN04488511_11689</name>
</gene>
<evidence type="ECO:0000313" key="1">
    <source>
        <dbReference type="EMBL" id="SFA56702.1"/>
    </source>
</evidence>
<protein>
    <submittedName>
        <fullName evidence="1">Uncharacterized protein</fullName>
    </submittedName>
</protein>
<organism evidence="1 2">
    <name type="scientific">Pedobacter suwonensis</name>
    <dbReference type="NCBI Taxonomy" id="332999"/>
    <lineage>
        <taxon>Bacteria</taxon>
        <taxon>Pseudomonadati</taxon>
        <taxon>Bacteroidota</taxon>
        <taxon>Sphingobacteriia</taxon>
        <taxon>Sphingobacteriales</taxon>
        <taxon>Sphingobacteriaceae</taxon>
        <taxon>Pedobacter</taxon>
    </lineage>
</organism>
<dbReference type="Proteomes" id="UP000198836">
    <property type="component" value="Unassembled WGS sequence"/>
</dbReference>
<dbReference type="EMBL" id="FOJM01000016">
    <property type="protein sequence ID" value="SFA56702.1"/>
    <property type="molecule type" value="Genomic_DNA"/>
</dbReference>
<reference evidence="2" key="1">
    <citation type="submission" date="2016-10" db="EMBL/GenBank/DDBJ databases">
        <authorList>
            <person name="Varghese N."/>
            <person name="Submissions S."/>
        </authorList>
    </citation>
    <scope>NUCLEOTIDE SEQUENCE [LARGE SCALE GENOMIC DNA]</scope>
    <source>
        <strain evidence="2">DSM 18130</strain>
    </source>
</reference>
<accession>A0A1I0TY50</accession>